<feature type="transmembrane region" description="Helical" evidence="1">
    <location>
        <begin position="130"/>
        <end position="150"/>
    </location>
</feature>
<keyword evidence="1" id="KW-1133">Transmembrane helix</keyword>
<dbReference type="Proteomes" id="UP000774699">
    <property type="component" value="Unassembled WGS sequence"/>
</dbReference>
<proteinExistence type="predicted"/>
<keyword evidence="1" id="KW-0812">Transmembrane</keyword>
<reference evidence="2" key="1">
    <citation type="submission" date="2019-03" db="EMBL/GenBank/DDBJ databases">
        <title>Lake Tanganyika Metagenome-Assembled Genomes (MAGs).</title>
        <authorList>
            <person name="Tran P."/>
        </authorList>
    </citation>
    <scope>NUCLEOTIDE SEQUENCE</scope>
    <source>
        <strain evidence="2">M_DeepCast_50m_m2_156</strain>
    </source>
</reference>
<evidence type="ECO:0000256" key="1">
    <source>
        <dbReference type="SAM" id="Phobius"/>
    </source>
</evidence>
<gene>
    <name evidence="2" type="ORF">FJY86_04470</name>
</gene>
<dbReference type="AlphaFoldDB" id="A0A8T4C7Y6"/>
<evidence type="ECO:0000313" key="2">
    <source>
        <dbReference type="EMBL" id="MBM3282561.1"/>
    </source>
</evidence>
<name>A0A8T4C7Y6_9ARCH</name>
<evidence type="ECO:0008006" key="4">
    <source>
        <dbReference type="Google" id="ProtNLM"/>
    </source>
</evidence>
<accession>A0A8T4C7Y6</accession>
<keyword evidence="1" id="KW-0472">Membrane</keyword>
<protein>
    <recommendedName>
        <fullName evidence="4">DoxX family membrane protein</fullName>
    </recommendedName>
</protein>
<feature type="transmembrane region" description="Helical" evidence="1">
    <location>
        <begin position="72"/>
        <end position="91"/>
    </location>
</feature>
<sequence length="167" mass="18388">MEAKFEHKALAGARIALGVIFFWAFLDKLFGLGYATAANKSWLLGNSPTYGFLKFATAGPLSSLFQSLAGQVWVDVLFMAGLALIGLALILGMGIQIAGYAGALLVLMMYLAAIPFYAPESHNPLVDEHIVYLFILLAFTQMKVGHWYGYGKTWSKSNWVKKYPILE</sequence>
<evidence type="ECO:0000313" key="3">
    <source>
        <dbReference type="Proteomes" id="UP000774699"/>
    </source>
</evidence>
<feature type="transmembrane region" description="Helical" evidence="1">
    <location>
        <begin position="98"/>
        <end position="118"/>
    </location>
</feature>
<dbReference type="EMBL" id="VGJJ01000045">
    <property type="protein sequence ID" value="MBM3282561.1"/>
    <property type="molecule type" value="Genomic_DNA"/>
</dbReference>
<comment type="caution">
    <text evidence="2">The sequence shown here is derived from an EMBL/GenBank/DDBJ whole genome shotgun (WGS) entry which is preliminary data.</text>
</comment>
<feature type="transmembrane region" description="Helical" evidence="1">
    <location>
        <begin position="9"/>
        <end position="26"/>
    </location>
</feature>
<organism evidence="2 3">
    <name type="scientific">Candidatus Iainarchaeum sp</name>
    <dbReference type="NCBI Taxonomy" id="3101447"/>
    <lineage>
        <taxon>Archaea</taxon>
        <taxon>Candidatus Iainarchaeota</taxon>
        <taxon>Candidatus Iainarchaeia</taxon>
        <taxon>Candidatus Iainarchaeales</taxon>
        <taxon>Candidatus Iainarchaeaceae</taxon>
        <taxon>Candidatus Iainarchaeum</taxon>
    </lineage>
</organism>